<feature type="region of interest" description="Disordered" evidence="1">
    <location>
        <begin position="1"/>
        <end position="231"/>
    </location>
</feature>
<comment type="caution">
    <text evidence="2">The sequence shown here is derived from an EMBL/GenBank/DDBJ whole genome shotgun (WGS) entry which is preliminary data.</text>
</comment>
<feature type="compositionally biased region" description="Low complexity" evidence="1">
    <location>
        <begin position="105"/>
        <end position="119"/>
    </location>
</feature>
<accession>A0ABR3IQ02</accession>
<protein>
    <submittedName>
        <fullName evidence="2">Uncharacterized protein</fullName>
    </submittedName>
</protein>
<keyword evidence="3" id="KW-1185">Reference proteome</keyword>
<dbReference type="EMBL" id="JASNQZ010000018">
    <property type="protein sequence ID" value="KAL0945368.1"/>
    <property type="molecule type" value="Genomic_DNA"/>
</dbReference>
<feature type="compositionally biased region" description="Acidic residues" evidence="1">
    <location>
        <begin position="217"/>
        <end position="231"/>
    </location>
</feature>
<feature type="region of interest" description="Disordered" evidence="1">
    <location>
        <begin position="525"/>
        <end position="545"/>
    </location>
</feature>
<evidence type="ECO:0000256" key="1">
    <source>
        <dbReference type="SAM" id="MobiDB-lite"/>
    </source>
</evidence>
<feature type="compositionally biased region" description="Acidic residues" evidence="1">
    <location>
        <begin position="683"/>
        <end position="716"/>
    </location>
</feature>
<feature type="compositionally biased region" description="Low complexity" evidence="1">
    <location>
        <begin position="282"/>
        <end position="296"/>
    </location>
</feature>
<proteinExistence type="predicted"/>
<gene>
    <name evidence="2" type="ORF">HGRIS_000866</name>
</gene>
<feature type="region of interest" description="Disordered" evidence="1">
    <location>
        <begin position="678"/>
        <end position="729"/>
    </location>
</feature>
<evidence type="ECO:0000313" key="3">
    <source>
        <dbReference type="Proteomes" id="UP001556367"/>
    </source>
</evidence>
<organism evidence="2 3">
    <name type="scientific">Hohenbuehelia grisea</name>
    <dbReference type="NCBI Taxonomy" id="104357"/>
    <lineage>
        <taxon>Eukaryota</taxon>
        <taxon>Fungi</taxon>
        <taxon>Dikarya</taxon>
        <taxon>Basidiomycota</taxon>
        <taxon>Agaricomycotina</taxon>
        <taxon>Agaricomycetes</taxon>
        <taxon>Agaricomycetidae</taxon>
        <taxon>Agaricales</taxon>
        <taxon>Pleurotineae</taxon>
        <taxon>Pleurotaceae</taxon>
        <taxon>Hohenbuehelia</taxon>
    </lineage>
</organism>
<feature type="compositionally biased region" description="Acidic residues" evidence="1">
    <location>
        <begin position="147"/>
        <end position="156"/>
    </location>
</feature>
<name>A0ABR3IQ02_9AGAR</name>
<feature type="compositionally biased region" description="Acidic residues" evidence="1">
    <location>
        <begin position="130"/>
        <end position="139"/>
    </location>
</feature>
<sequence>MHAAEDAESPPAHPNMQPPQCNSSRRTGHPSVTKRLLKKMRIKRMEVHPSSRKKSGGRSKPSFSTTPSPPTATQPIQPSEHAALAEITSPKGFFDLLRHVKETSSGRPSPTRSRPSPTTQTDKITQESDSSSDDTDSSDDQTHSADSDTDEETSDEDTMRHSSKRSRGRPLSVGEEEGDWHGIPEASSNHGDPDGDENASISDDGDAWFGISHDESSPDGEDAGMDLDDDPAFPSLGDKLLDSYMKEFICSPENRFLTRRDVPVLLQMLSSMLAKCGPVDETSLSTTSQKRTSSRSNEPRRQSKNEIYLKRDIRDFMRETLNLRESLIQVPCPAELKAFANTKDPSLGPDIEALRLDLAHDALHTPWNHRAIKLLTQKFLQDPDYRCKDSKRVKLALFRHFITLRFQYLTFLEESGVVEVDEQEEQARIDKARDKAKYNRMRNLRKRRMGVFQSYRRDSSMAKLLPVMESLPWTAMSGDDTDHRNDDLSYIKAHPKWRSKDRDITDFFDTLDALHLSTRFADDGRPLPGQFPHRRKKSSREELVGNVPPHLPVNFYDAKWLRNSKRREELEVQPPVDLNFSAAIKNPNTKRTRLAKEAKGKENLDPTFKSAGITTSPPQKAHAASQHVFTPAVPFTPSVPLHALPGPTSASILHHTITAITDVRYTANQRLGTMPSATTLVTQDEDDLPLLEDQSEDEGEEFDAPSDFEDQSDDEGEAKRISLMMKKKR</sequence>
<reference evidence="3" key="1">
    <citation type="submission" date="2024-06" db="EMBL/GenBank/DDBJ databases">
        <title>Multi-omics analyses provide insights into the biosynthesis of the anticancer antibiotic pleurotin in Hohenbuehelia grisea.</title>
        <authorList>
            <person name="Weaver J.A."/>
            <person name="Alberti F."/>
        </authorList>
    </citation>
    <scope>NUCLEOTIDE SEQUENCE [LARGE SCALE GENOMIC DNA]</scope>
    <source>
        <strain evidence="3">T-177</strain>
    </source>
</reference>
<dbReference type="Proteomes" id="UP001556367">
    <property type="component" value="Unassembled WGS sequence"/>
</dbReference>
<feature type="region of interest" description="Disordered" evidence="1">
    <location>
        <begin position="279"/>
        <end position="304"/>
    </location>
</feature>
<evidence type="ECO:0000313" key="2">
    <source>
        <dbReference type="EMBL" id="KAL0945368.1"/>
    </source>
</evidence>